<organism evidence="2 3">
    <name type="scientific">Agromyces mariniharenae</name>
    <dbReference type="NCBI Taxonomy" id="2604423"/>
    <lineage>
        <taxon>Bacteria</taxon>
        <taxon>Bacillati</taxon>
        <taxon>Actinomycetota</taxon>
        <taxon>Actinomycetes</taxon>
        <taxon>Micrococcales</taxon>
        <taxon>Microbacteriaceae</taxon>
        <taxon>Agromyces</taxon>
    </lineage>
</organism>
<evidence type="ECO:0000313" key="2">
    <source>
        <dbReference type="EMBL" id="TYL54206.1"/>
    </source>
</evidence>
<accession>A0A5S4V596</accession>
<dbReference type="Proteomes" id="UP000325243">
    <property type="component" value="Unassembled WGS sequence"/>
</dbReference>
<keyword evidence="1" id="KW-0472">Membrane</keyword>
<keyword evidence="3" id="KW-1185">Reference proteome</keyword>
<evidence type="ECO:0000313" key="3">
    <source>
        <dbReference type="Proteomes" id="UP000325243"/>
    </source>
</evidence>
<name>A0A5S4V596_9MICO</name>
<proteinExistence type="predicted"/>
<feature type="transmembrane region" description="Helical" evidence="1">
    <location>
        <begin position="129"/>
        <end position="151"/>
    </location>
</feature>
<dbReference type="EMBL" id="VSSB01000001">
    <property type="protein sequence ID" value="TYL54206.1"/>
    <property type="molecule type" value="Genomic_DNA"/>
</dbReference>
<protein>
    <submittedName>
        <fullName evidence="2">DUF2975 domain-containing protein</fullName>
    </submittedName>
</protein>
<keyword evidence="1" id="KW-1133">Transmembrane helix</keyword>
<keyword evidence="1" id="KW-0812">Transmembrane</keyword>
<feature type="transmembrane region" description="Helical" evidence="1">
    <location>
        <begin position="91"/>
        <end position="117"/>
    </location>
</feature>
<sequence>MQATITTPGPFVKRADAVSLWLFIAAGAAIAVWVAWSAVARIIDVLPNHDVAVLAVFAGTPAEAPIGPDGAPVAVALEEAWLTVPELPIAALWAIVIQQVLLVATVVTVVTALIWLSRNLARGVAFSRTNTALVATAGIVGLLGYVAVPFFGNMAANGGFAAISDRTFDNVIMSVDPFTLVLAAFVVAMMSTVFSIGERLQRDTEGLV</sequence>
<dbReference type="RefSeq" id="WP_148733691.1">
    <property type="nucleotide sequence ID" value="NZ_VSSB01000001.1"/>
</dbReference>
<comment type="caution">
    <text evidence="2">The sequence shown here is derived from an EMBL/GenBank/DDBJ whole genome shotgun (WGS) entry which is preliminary data.</text>
</comment>
<feature type="transmembrane region" description="Helical" evidence="1">
    <location>
        <begin position="20"/>
        <end position="43"/>
    </location>
</feature>
<reference evidence="2 3" key="1">
    <citation type="submission" date="2019-08" db="EMBL/GenBank/DDBJ databases">
        <authorList>
            <person name="Hu J."/>
        </authorList>
    </citation>
    <scope>NUCLEOTIDE SEQUENCE [LARGE SCALE GENOMIC DNA]</scope>
    <source>
        <strain evidence="2 3">NEAU-184</strain>
    </source>
</reference>
<dbReference type="AlphaFoldDB" id="A0A5S4V596"/>
<evidence type="ECO:0000256" key="1">
    <source>
        <dbReference type="SAM" id="Phobius"/>
    </source>
</evidence>
<feature type="transmembrane region" description="Helical" evidence="1">
    <location>
        <begin position="171"/>
        <end position="194"/>
    </location>
</feature>
<gene>
    <name evidence="2" type="ORF">FYC51_11575</name>
</gene>